<name>A0ABT1WHQ2_9BURK</name>
<evidence type="ECO:0000256" key="1">
    <source>
        <dbReference type="SAM" id="MobiDB-lite"/>
    </source>
</evidence>
<dbReference type="InterPro" id="IPR049708">
    <property type="entry name" value="PP0621-like"/>
</dbReference>
<gene>
    <name evidence="2" type="ORF">NQT62_11405</name>
</gene>
<dbReference type="Proteomes" id="UP001204142">
    <property type="component" value="Unassembled WGS sequence"/>
</dbReference>
<accession>A0ABT1WHQ2</accession>
<dbReference type="RefSeq" id="WP_256764827.1">
    <property type="nucleotide sequence ID" value="NZ_JANIGO010000003.1"/>
</dbReference>
<feature type="region of interest" description="Disordered" evidence="1">
    <location>
        <begin position="26"/>
        <end position="45"/>
    </location>
</feature>
<sequence length="85" mass="9536">MGRILFLVVLALLGWVFFKSWQRKQLGDKPSANPQQKQGLGRNPVENILPCKHCGAYSPMHEGVMMQGRFYCGLDHAKAAGEKIH</sequence>
<protein>
    <submittedName>
        <fullName evidence="2">PP0621 family protein</fullName>
    </submittedName>
</protein>
<dbReference type="EMBL" id="JANIGO010000003">
    <property type="protein sequence ID" value="MCQ8897040.1"/>
    <property type="molecule type" value="Genomic_DNA"/>
</dbReference>
<comment type="caution">
    <text evidence="2">The sequence shown here is derived from an EMBL/GenBank/DDBJ whole genome shotgun (WGS) entry which is preliminary data.</text>
</comment>
<proteinExistence type="predicted"/>
<keyword evidence="3" id="KW-1185">Reference proteome</keyword>
<evidence type="ECO:0000313" key="3">
    <source>
        <dbReference type="Proteomes" id="UP001204142"/>
    </source>
</evidence>
<evidence type="ECO:0000313" key="2">
    <source>
        <dbReference type="EMBL" id="MCQ8897040.1"/>
    </source>
</evidence>
<reference evidence="2 3" key="1">
    <citation type="submission" date="2022-07" db="EMBL/GenBank/DDBJ databases">
        <authorList>
            <person name="Xamxidin M."/>
            <person name="Wu M."/>
        </authorList>
    </citation>
    <scope>NUCLEOTIDE SEQUENCE [LARGE SCALE GENOMIC DNA]</scope>
    <source>
        <strain evidence="2 3">NBRC 111650</strain>
    </source>
</reference>
<organism evidence="2 3">
    <name type="scientific">Limnobacter humi</name>
    <dbReference type="NCBI Taxonomy" id="1778671"/>
    <lineage>
        <taxon>Bacteria</taxon>
        <taxon>Pseudomonadati</taxon>
        <taxon>Pseudomonadota</taxon>
        <taxon>Betaproteobacteria</taxon>
        <taxon>Burkholderiales</taxon>
        <taxon>Burkholderiaceae</taxon>
        <taxon>Limnobacter</taxon>
    </lineage>
</organism>
<dbReference type="NCBIfam" id="NF041023">
    <property type="entry name" value="PP0621_fam"/>
    <property type="match status" value="1"/>
</dbReference>